<evidence type="ECO:0000256" key="5">
    <source>
        <dbReference type="ARBA" id="ARBA00022989"/>
    </source>
</evidence>
<accession>A0A3Q0JNL7</accession>
<evidence type="ECO:0000313" key="10">
    <source>
        <dbReference type="RefSeq" id="XP_026688803.1"/>
    </source>
</evidence>
<dbReference type="PaxDb" id="121845-A0A3Q0JNL7"/>
<gene>
    <name evidence="10" type="primary">LOC113473327</name>
</gene>
<evidence type="ECO:0000256" key="3">
    <source>
        <dbReference type="ARBA" id="ARBA00022692"/>
    </source>
</evidence>
<dbReference type="RefSeq" id="XP_026688803.1">
    <property type="nucleotide sequence ID" value="XM_026833002.1"/>
</dbReference>
<organism evidence="9 10">
    <name type="scientific">Diaphorina citri</name>
    <name type="common">Asian citrus psyllid</name>
    <dbReference type="NCBI Taxonomy" id="121845"/>
    <lineage>
        <taxon>Eukaryota</taxon>
        <taxon>Metazoa</taxon>
        <taxon>Ecdysozoa</taxon>
        <taxon>Arthropoda</taxon>
        <taxon>Hexapoda</taxon>
        <taxon>Insecta</taxon>
        <taxon>Pterygota</taxon>
        <taxon>Neoptera</taxon>
        <taxon>Paraneoptera</taxon>
        <taxon>Hemiptera</taxon>
        <taxon>Sternorrhyncha</taxon>
        <taxon>Psylloidea</taxon>
        <taxon>Psyllidae</taxon>
        <taxon>Diaphorininae</taxon>
        <taxon>Diaphorina</taxon>
    </lineage>
</organism>
<reference evidence="10" key="1">
    <citation type="submission" date="2025-08" db="UniProtKB">
        <authorList>
            <consortium name="RefSeq"/>
        </authorList>
    </citation>
    <scope>IDENTIFICATION</scope>
</reference>
<dbReference type="InterPro" id="IPR004117">
    <property type="entry name" value="7tm6_olfct_rcpt"/>
</dbReference>
<dbReference type="Proteomes" id="UP000079169">
    <property type="component" value="Unplaced"/>
</dbReference>
<comment type="subcellular location">
    <subcellularLocation>
        <location evidence="1">Membrane</location>
        <topology evidence="1">Multi-pass membrane protein</topology>
    </subcellularLocation>
</comment>
<keyword evidence="3" id="KW-0812">Transmembrane</keyword>
<keyword evidence="5" id="KW-1133">Transmembrane helix</keyword>
<evidence type="ECO:0000256" key="7">
    <source>
        <dbReference type="ARBA" id="ARBA00023170"/>
    </source>
</evidence>
<evidence type="ECO:0000256" key="6">
    <source>
        <dbReference type="ARBA" id="ARBA00023136"/>
    </source>
</evidence>
<proteinExistence type="predicted"/>
<keyword evidence="4" id="KW-0552">Olfaction</keyword>
<dbReference type="GO" id="GO:0016020">
    <property type="term" value="C:membrane"/>
    <property type="evidence" value="ECO:0007669"/>
    <property type="project" value="UniProtKB-SubCell"/>
</dbReference>
<dbReference type="GO" id="GO:0007165">
    <property type="term" value="P:signal transduction"/>
    <property type="evidence" value="ECO:0007669"/>
    <property type="project" value="UniProtKB-KW"/>
</dbReference>
<evidence type="ECO:0000256" key="2">
    <source>
        <dbReference type="ARBA" id="ARBA00022606"/>
    </source>
</evidence>
<name>A0A3Q0JNL7_DIACI</name>
<evidence type="ECO:0000256" key="1">
    <source>
        <dbReference type="ARBA" id="ARBA00004141"/>
    </source>
</evidence>
<keyword evidence="6" id="KW-0472">Membrane</keyword>
<dbReference type="Pfam" id="PF02949">
    <property type="entry name" value="7tm_6"/>
    <property type="match status" value="1"/>
</dbReference>
<dbReference type="GO" id="GO:0004984">
    <property type="term" value="F:olfactory receptor activity"/>
    <property type="evidence" value="ECO:0007669"/>
    <property type="project" value="InterPro"/>
</dbReference>
<evidence type="ECO:0000256" key="4">
    <source>
        <dbReference type="ARBA" id="ARBA00022725"/>
    </source>
</evidence>
<protein>
    <submittedName>
        <fullName evidence="10">Uncharacterized protein LOC113473327</fullName>
    </submittedName>
</protein>
<dbReference type="AlphaFoldDB" id="A0A3Q0JNL7"/>
<dbReference type="GeneID" id="113473327"/>
<sequence length="121" mass="14135">MGLNFTLCIYQTTFLDILPKQKMTKVLAEVCLTACNYFYICIMSEVMESSNNGLRLAIYNSHWYNLCRPARQHVVMFLQRSQTPSHIRTFGGTVVLGYTHFTRVLRLEYNVVNFLKLKSIR</sequence>
<dbReference type="GO" id="GO:0005549">
    <property type="term" value="F:odorant binding"/>
    <property type="evidence" value="ECO:0007669"/>
    <property type="project" value="InterPro"/>
</dbReference>
<keyword evidence="7" id="KW-0675">Receptor</keyword>
<dbReference type="KEGG" id="dci:113473327"/>
<keyword evidence="2" id="KW-0716">Sensory transduction</keyword>
<evidence type="ECO:0000313" key="9">
    <source>
        <dbReference type="Proteomes" id="UP000079169"/>
    </source>
</evidence>
<evidence type="ECO:0000256" key="8">
    <source>
        <dbReference type="ARBA" id="ARBA00023224"/>
    </source>
</evidence>
<keyword evidence="8" id="KW-0807">Transducer</keyword>
<keyword evidence="9" id="KW-1185">Reference proteome</keyword>